<protein>
    <submittedName>
        <fullName evidence="2">Uncharacterized protein</fullName>
    </submittedName>
</protein>
<keyword evidence="1" id="KW-0812">Transmembrane</keyword>
<comment type="caution">
    <text evidence="2">The sequence shown here is derived from an EMBL/GenBank/DDBJ whole genome shotgun (WGS) entry which is preliminary data.</text>
</comment>
<evidence type="ECO:0000313" key="3">
    <source>
        <dbReference type="Proteomes" id="UP001215598"/>
    </source>
</evidence>
<keyword evidence="1" id="KW-0472">Membrane</keyword>
<feature type="transmembrane region" description="Helical" evidence="1">
    <location>
        <begin position="52"/>
        <end position="70"/>
    </location>
</feature>
<organism evidence="2 3">
    <name type="scientific">Mycena metata</name>
    <dbReference type="NCBI Taxonomy" id="1033252"/>
    <lineage>
        <taxon>Eukaryota</taxon>
        <taxon>Fungi</taxon>
        <taxon>Dikarya</taxon>
        <taxon>Basidiomycota</taxon>
        <taxon>Agaricomycotina</taxon>
        <taxon>Agaricomycetes</taxon>
        <taxon>Agaricomycetidae</taxon>
        <taxon>Agaricales</taxon>
        <taxon>Marasmiineae</taxon>
        <taxon>Mycenaceae</taxon>
        <taxon>Mycena</taxon>
    </lineage>
</organism>
<dbReference type="Proteomes" id="UP001215598">
    <property type="component" value="Unassembled WGS sequence"/>
</dbReference>
<name>A0AAD7KB68_9AGAR</name>
<keyword evidence="3" id="KW-1185">Reference proteome</keyword>
<reference evidence="2" key="1">
    <citation type="submission" date="2023-03" db="EMBL/GenBank/DDBJ databases">
        <title>Massive genome expansion in bonnet fungi (Mycena s.s.) driven by repeated elements and novel gene families across ecological guilds.</title>
        <authorList>
            <consortium name="Lawrence Berkeley National Laboratory"/>
            <person name="Harder C.B."/>
            <person name="Miyauchi S."/>
            <person name="Viragh M."/>
            <person name="Kuo A."/>
            <person name="Thoen E."/>
            <person name="Andreopoulos B."/>
            <person name="Lu D."/>
            <person name="Skrede I."/>
            <person name="Drula E."/>
            <person name="Henrissat B."/>
            <person name="Morin E."/>
            <person name="Kohler A."/>
            <person name="Barry K."/>
            <person name="LaButti K."/>
            <person name="Morin E."/>
            <person name="Salamov A."/>
            <person name="Lipzen A."/>
            <person name="Mereny Z."/>
            <person name="Hegedus B."/>
            <person name="Baldrian P."/>
            <person name="Stursova M."/>
            <person name="Weitz H."/>
            <person name="Taylor A."/>
            <person name="Grigoriev I.V."/>
            <person name="Nagy L.G."/>
            <person name="Martin F."/>
            <person name="Kauserud H."/>
        </authorList>
    </citation>
    <scope>NUCLEOTIDE SEQUENCE</scope>
    <source>
        <strain evidence="2">CBHHK182m</strain>
    </source>
</reference>
<evidence type="ECO:0000256" key="1">
    <source>
        <dbReference type="SAM" id="Phobius"/>
    </source>
</evidence>
<gene>
    <name evidence="2" type="ORF">B0H16DRAFT_1877769</name>
</gene>
<dbReference type="EMBL" id="JARKIB010000004">
    <property type="protein sequence ID" value="KAJ7780952.1"/>
    <property type="molecule type" value="Genomic_DNA"/>
</dbReference>
<dbReference type="AlphaFoldDB" id="A0AAD7KB68"/>
<keyword evidence="1" id="KW-1133">Transmembrane helix</keyword>
<proteinExistence type="predicted"/>
<evidence type="ECO:0000313" key="2">
    <source>
        <dbReference type="EMBL" id="KAJ7780952.1"/>
    </source>
</evidence>
<sequence length="140" mass="15517">MFTPSVEWSLGDPTPTPDATFLHWVPTLSSGPWSLLQSGSFFLIEHGGLGDVMPWLLTIVAVYLALVKALRFRRFDAAHERLGRYAILWSLGRSGRSVQNLGITAILISSFVPIEAFIAPGYRMEELAHDAMKMACARIL</sequence>
<accession>A0AAD7KB68</accession>